<dbReference type="Gene3D" id="3.40.50.300">
    <property type="entry name" value="P-loop containing nucleotide triphosphate hydrolases"/>
    <property type="match status" value="1"/>
</dbReference>
<comment type="similarity">
    <text evidence="15">Belongs to the AAA ATPase family.</text>
</comment>
<keyword evidence="10 14" id="KW-0067">ATP-binding</keyword>
<evidence type="ECO:0000256" key="10">
    <source>
        <dbReference type="ARBA" id="ARBA00022840"/>
    </source>
</evidence>
<comment type="similarity">
    <text evidence="14">In the central section; belongs to the AAA ATPase family.</text>
</comment>
<feature type="compositionally biased region" description="Basic and acidic residues" evidence="16">
    <location>
        <begin position="624"/>
        <end position="635"/>
    </location>
</feature>
<dbReference type="InterPro" id="IPR037219">
    <property type="entry name" value="Peptidase_M41-like"/>
</dbReference>
<dbReference type="NCBIfam" id="TIGR01241">
    <property type="entry name" value="FtsH_fam"/>
    <property type="match status" value="1"/>
</dbReference>
<evidence type="ECO:0000256" key="2">
    <source>
        <dbReference type="ARBA" id="ARBA00010044"/>
    </source>
</evidence>
<dbReference type="Proteomes" id="UP001332192">
    <property type="component" value="Chromosome"/>
</dbReference>
<organism evidence="18 19">
    <name type="scientific">Carboxydichorda subterranea</name>
    <dbReference type="NCBI Taxonomy" id="3109565"/>
    <lineage>
        <taxon>Bacteria</taxon>
        <taxon>Bacillati</taxon>
        <taxon>Bacillota</taxon>
        <taxon>Limnochordia</taxon>
        <taxon>Limnochordales</taxon>
        <taxon>Geochordaceae</taxon>
        <taxon>Carboxydichorda</taxon>
    </lineage>
</organism>
<dbReference type="InterPro" id="IPR003593">
    <property type="entry name" value="AAA+_ATPase"/>
</dbReference>
<evidence type="ECO:0000256" key="4">
    <source>
        <dbReference type="ARBA" id="ARBA00022670"/>
    </source>
</evidence>
<evidence type="ECO:0000256" key="1">
    <source>
        <dbReference type="ARBA" id="ARBA00004370"/>
    </source>
</evidence>
<comment type="subcellular location">
    <subcellularLocation>
        <location evidence="14">Cell membrane</location>
        <topology evidence="14">Multi-pass membrane protein</topology>
        <orientation evidence="14">Cytoplasmic side</orientation>
    </subcellularLocation>
    <subcellularLocation>
        <location evidence="1">Membrane</location>
    </subcellularLocation>
</comment>
<gene>
    <name evidence="14 18" type="primary">ftsH</name>
    <name evidence="18" type="ORF">U7230_12975</name>
</gene>
<keyword evidence="6 14" id="KW-0479">Metal-binding</keyword>
<keyword evidence="8 14" id="KW-0378">Hydrolase</keyword>
<feature type="region of interest" description="Disordered" evidence="16">
    <location>
        <begin position="600"/>
        <end position="648"/>
    </location>
</feature>
<feature type="compositionally biased region" description="Low complexity" evidence="16">
    <location>
        <begin position="603"/>
        <end position="623"/>
    </location>
</feature>
<evidence type="ECO:0000256" key="9">
    <source>
        <dbReference type="ARBA" id="ARBA00022833"/>
    </source>
</evidence>
<keyword evidence="9 14" id="KW-0862">Zinc</keyword>
<comment type="function">
    <text evidence="14">Acts as a processive, ATP-dependent zinc metallopeptidase for both cytoplasmic and membrane proteins. Plays a role in the quality control of integral membrane proteins.</text>
</comment>
<comment type="cofactor">
    <cofactor evidence="14">
        <name>Zn(2+)</name>
        <dbReference type="ChEBI" id="CHEBI:29105"/>
    </cofactor>
    <text evidence="14">Binds 1 zinc ion per subunit.</text>
</comment>
<reference evidence="18 19" key="1">
    <citation type="journal article" date="2024" name="Front. Microbiol.">
        <title>Novel thermophilic genera Geochorda gen. nov. and Carboxydochorda gen. nov. from the deep terrestrial subsurface reveal the ecophysiological diversity in the class Limnochordia.</title>
        <authorList>
            <person name="Karnachuk O.V."/>
            <person name="Lukina A.P."/>
            <person name="Avakyan M.R."/>
            <person name="Kadnikov V.V."/>
            <person name="Begmatov S."/>
            <person name="Beletsky A.V."/>
            <person name="Vlasova K.G."/>
            <person name="Novikov A.A."/>
            <person name="Shcherbakova V.A."/>
            <person name="Mardanov A.V."/>
            <person name="Ravin N.V."/>
        </authorList>
    </citation>
    <scope>NUCLEOTIDE SEQUENCE [LARGE SCALE GENOMIC DNA]</scope>
    <source>
        <strain evidence="18 19">L945</strain>
    </source>
</reference>
<evidence type="ECO:0000259" key="17">
    <source>
        <dbReference type="SMART" id="SM00382"/>
    </source>
</evidence>
<feature type="binding site" evidence="14">
    <location>
        <begin position="196"/>
        <end position="203"/>
    </location>
    <ligand>
        <name>ATP</name>
        <dbReference type="ChEBI" id="CHEBI:30616"/>
    </ligand>
</feature>
<dbReference type="InterPro" id="IPR041569">
    <property type="entry name" value="AAA_lid_3"/>
</dbReference>
<dbReference type="InterPro" id="IPR027417">
    <property type="entry name" value="P-loop_NTPase"/>
</dbReference>
<feature type="binding site" evidence="14">
    <location>
        <position position="494"/>
    </location>
    <ligand>
        <name>Zn(2+)</name>
        <dbReference type="ChEBI" id="CHEBI:29105"/>
        <note>catalytic</note>
    </ligand>
</feature>
<feature type="domain" description="AAA+ ATPase" evidence="17">
    <location>
        <begin position="188"/>
        <end position="327"/>
    </location>
</feature>
<dbReference type="PANTHER" id="PTHR23076:SF97">
    <property type="entry name" value="ATP-DEPENDENT ZINC METALLOPROTEASE YME1L1"/>
    <property type="match status" value="1"/>
</dbReference>
<evidence type="ECO:0000256" key="13">
    <source>
        <dbReference type="ARBA" id="ARBA00023136"/>
    </source>
</evidence>
<evidence type="ECO:0000256" key="12">
    <source>
        <dbReference type="ARBA" id="ARBA00023049"/>
    </source>
</evidence>
<dbReference type="InterPro" id="IPR003960">
    <property type="entry name" value="ATPase_AAA_CS"/>
</dbReference>
<evidence type="ECO:0000256" key="8">
    <source>
        <dbReference type="ARBA" id="ARBA00022801"/>
    </source>
</evidence>
<proteinExistence type="inferred from homology"/>
<protein>
    <recommendedName>
        <fullName evidence="14">ATP-dependent zinc metalloprotease FtsH</fullName>
        <ecNumber evidence="14">3.4.24.-</ecNumber>
    </recommendedName>
</protein>
<keyword evidence="5 14" id="KW-0812">Transmembrane</keyword>
<dbReference type="CDD" id="cd19501">
    <property type="entry name" value="RecA-like_FtsH"/>
    <property type="match status" value="1"/>
</dbReference>
<comment type="similarity">
    <text evidence="2 14">In the C-terminal section; belongs to the peptidase M41 family.</text>
</comment>
<comment type="subunit">
    <text evidence="14">Homohexamer.</text>
</comment>
<feature type="binding site" evidence="14">
    <location>
        <position position="422"/>
    </location>
    <ligand>
        <name>Zn(2+)</name>
        <dbReference type="ChEBI" id="CHEBI:29105"/>
        <note>catalytic</note>
    </ligand>
</feature>
<keyword evidence="4 14" id="KW-0645">Protease</keyword>
<feature type="transmembrane region" description="Helical" evidence="14">
    <location>
        <begin position="7"/>
        <end position="26"/>
    </location>
</feature>
<dbReference type="HAMAP" id="MF_01458">
    <property type="entry name" value="FtsH"/>
    <property type="match status" value="1"/>
</dbReference>
<dbReference type="Gene3D" id="1.10.8.60">
    <property type="match status" value="1"/>
</dbReference>
<dbReference type="PANTHER" id="PTHR23076">
    <property type="entry name" value="METALLOPROTEASE M41 FTSH"/>
    <property type="match status" value="1"/>
</dbReference>
<evidence type="ECO:0000256" key="11">
    <source>
        <dbReference type="ARBA" id="ARBA00022989"/>
    </source>
</evidence>
<dbReference type="PROSITE" id="PS00674">
    <property type="entry name" value="AAA"/>
    <property type="match status" value="1"/>
</dbReference>
<dbReference type="Pfam" id="PF17862">
    <property type="entry name" value="AAA_lid_3"/>
    <property type="match status" value="1"/>
</dbReference>
<keyword evidence="13 14" id="KW-0472">Membrane</keyword>
<dbReference type="SMART" id="SM00382">
    <property type="entry name" value="AAA"/>
    <property type="match status" value="1"/>
</dbReference>
<evidence type="ECO:0000313" key="19">
    <source>
        <dbReference type="Proteomes" id="UP001332192"/>
    </source>
</evidence>
<dbReference type="SUPFAM" id="SSF52540">
    <property type="entry name" value="P-loop containing nucleoside triphosphate hydrolases"/>
    <property type="match status" value="1"/>
</dbReference>
<dbReference type="EMBL" id="CP141615">
    <property type="protein sequence ID" value="WRP16986.1"/>
    <property type="molecule type" value="Genomic_DNA"/>
</dbReference>
<keyword evidence="19" id="KW-1185">Reference proteome</keyword>
<evidence type="ECO:0000313" key="18">
    <source>
        <dbReference type="EMBL" id="WRP16986.1"/>
    </source>
</evidence>
<dbReference type="RefSeq" id="WP_324716258.1">
    <property type="nucleotide sequence ID" value="NZ_CP141615.1"/>
</dbReference>
<feature type="transmembrane region" description="Helical" evidence="14">
    <location>
        <begin position="103"/>
        <end position="124"/>
    </location>
</feature>
<feature type="binding site" evidence="14">
    <location>
        <position position="418"/>
    </location>
    <ligand>
        <name>Zn(2+)</name>
        <dbReference type="ChEBI" id="CHEBI:29105"/>
        <note>catalytic</note>
    </ligand>
</feature>
<keyword evidence="7 14" id="KW-0547">Nucleotide-binding</keyword>
<evidence type="ECO:0000256" key="7">
    <source>
        <dbReference type="ARBA" id="ARBA00022741"/>
    </source>
</evidence>
<dbReference type="InterPro" id="IPR003959">
    <property type="entry name" value="ATPase_AAA_core"/>
</dbReference>
<evidence type="ECO:0000256" key="5">
    <source>
        <dbReference type="ARBA" id="ARBA00022692"/>
    </source>
</evidence>
<evidence type="ECO:0000256" key="14">
    <source>
        <dbReference type="HAMAP-Rule" id="MF_01458"/>
    </source>
</evidence>
<dbReference type="EC" id="3.4.24.-" evidence="14"/>
<keyword evidence="3 14" id="KW-1003">Cell membrane</keyword>
<dbReference type="Gene3D" id="1.20.58.760">
    <property type="entry name" value="Peptidase M41"/>
    <property type="match status" value="1"/>
</dbReference>
<evidence type="ECO:0000256" key="15">
    <source>
        <dbReference type="RuleBase" id="RU003651"/>
    </source>
</evidence>
<evidence type="ECO:0000256" key="3">
    <source>
        <dbReference type="ARBA" id="ARBA00022475"/>
    </source>
</evidence>
<dbReference type="GO" id="GO:0008237">
    <property type="term" value="F:metallopeptidase activity"/>
    <property type="evidence" value="ECO:0007669"/>
    <property type="project" value="UniProtKB-KW"/>
</dbReference>
<dbReference type="Pfam" id="PF00004">
    <property type="entry name" value="AAA"/>
    <property type="match status" value="1"/>
</dbReference>
<dbReference type="InterPro" id="IPR000642">
    <property type="entry name" value="Peptidase_M41"/>
</dbReference>
<dbReference type="InterPro" id="IPR011546">
    <property type="entry name" value="Pept_M41_FtsH_extracell"/>
</dbReference>
<evidence type="ECO:0000256" key="16">
    <source>
        <dbReference type="SAM" id="MobiDB-lite"/>
    </source>
</evidence>
<evidence type="ECO:0000256" key="6">
    <source>
        <dbReference type="ARBA" id="ARBA00022723"/>
    </source>
</evidence>
<dbReference type="InterPro" id="IPR005936">
    <property type="entry name" value="FtsH"/>
</dbReference>
<keyword evidence="12 14" id="KW-0482">Metalloprotease</keyword>
<feature type="active site" evidence="14">
    <location>
        <position position="419"/>
    </location>
</feature>
<dbReference type="SUPFAM" id="SSF140990">
    <property type="entry name" value="FtsH protease domain-like"/>
    <property type="match status" value="1"/>
</dbReference>
<name>A0ABZ1BWC5_9FIRM</name>
<dbReference type="Gene3D" id="3.30.720.210">
    <property type="match status" value="1"/>
</dbReference>
<sequence length="648" mass="71482">MNRFLRGVMLYLLIAIVLVSIVSTFYSPSESKRQIEYYQFTRLLDSGQVASVRFVGDQRLEGTLKDNTSFSTYIPAGSTQEVMRNLEAKGVAISAEPPPNPPWWLNLLPNLLMLVVFVGIWLFILNQMQGGSNRAMSFGKSRARLHTEEKTKVTFNDVAGLDEAKQELQEVVEFLKHPKKFVDIGARVPKGILLVGPPGTGKTLLARAVAGEAGVPFFSISGSDFVEMFVGVGAARVRDLFETAKKNSPCIVFIDELDAVGRQRGAGLGGGHDEREQTLNQLLVEMDGFEPNSGIIIMAATNRPDVLDPALLRPGRFDRKVVVDRPDVEGRYEILRVHSRNKPLAPDVDLKLLARRTPGFVGADLENVMNEAAILAARRGKKRITMDECEEAIDRVIMGPERRHKVIRPQDKKVLAYHEAGHALVAHFLPHSDPVHKVTIVGRGLAGGYTMVLPDEDRMVETRSELLDRLAHILGGRAAEQLAFSEISTGAQNDLEQATKLARQMVMAWGMSEKLGPLTFGRQHEDLIFLGRDIARDRNYSEQVAAAIDDEVRRLIEEAYSKAATILKDHRDALERVVEALMEKETLNREAFVATVEGRELPAEAPAPSAPAASPEARSAAGAERPRRALDKDGLLEPPGKQPRPAEG</sequence>
<dbReference type="Pfam" id="PF01434">
    <property type="entry name" value="Peptidase_M41"/>
    <property type="match status" value="1"/>
</dbReference>
<dbReference type="Pfam" id="PF06480">
    <property type="entry name" value="FtsH_ext"/>
    <property type="match status" value="1"/>
</dbReference>
<accession>A0ABZ1BWC5</accession>
<keyword evidence="11 14" id="KW-1133">Transmembrane helix</keyword>